<feature type="compositionally biased region" description="Polar residues" evidence="3">
    <location>
        <begin position="135"/>
        <end position="148"/>
    </location>
</feature>
<evidence type="ECO:0000256" key="1">
    <source>
        <dbReference type="ARBA" id="ARBA00022795"/>
    </source>
</evidence>
<sequence length="154" mass="17704">MEANLKKLADLLAAEYKLYQEVYQLAKEKQEVIMNDKLDKLEEIIKQEEEYLQTVQKLENTREQLVGEKNISQVMANAKEPMRSRLDNLQDKLLKMTMKLQDLNQLNGKLLEDALQLANINLSILGVNQQNNTYSRQGSVNQNQNGGSMLNHKA</sequence>
<gene>
    <name evidence="4" type="ordered locus">Halha_2277</name>
</gene>
<evidence type="ECO:0000313" key="5">
    <source>
        <dbReference type="Proteomes" id="UP000010880"/>
    </source>
</evidence>
<keyword evidence="2" id="KW-0175">Coiled coil</keyword>
<evidence type="ECO:0000256" key="2">
    <source>
        <dbReference type="SAM" id="Coils"/>
    </source>
</evidence>
<name>L0KAW0_HALHC</name>
<dbReference type="EMBL" id="CP003359">
    <property type="protein sequence ID" value="AGB42151.1"/>
    <property type="molecule type" value="Genomic_DNA"/>
</dbReference>
<dbReference type="Pfam" id="PF05130">
    <property type="entry name" value="FlgN"/>
    <property type="match status" value="1"/>
</dbReference>
<dbReference type="GO" id="GO:0044780">
    <property type="term" value="P:bacterial-type flagellum assembly"/>
    <property type="evidence" value="ECO:0007669"/>
    <property type="project" value="InterPro"/>
</dbReference>
<dbReference type="STRING" id="748449.Halha_2277"/>
<protein>
    <submittedName>
        <fullName evidence="4">Flagellar biosynthesis/type III secretory pathway chaperone</fullName>
    </submittedName>
</protein>
<dbReference type="SUPFAM" id="SSF140566">
    <property type="entry name" value="FlgN-like"/>
    <property type="match status" value="1"/>
</dbReference>
<dbReference type="InterPro" id="IPR036679">
    <property type="entry name" value="FlgN-like_sf"/>
</dbReference>
<dbReference type="eggNOG" id="COG3418">
    <property type="taxonomic scope" value="Bacteria"/>
</dbReference>
<keyword evidence="5" id="KW-1185">Reference proteome</keyword>
<accession>L0KAW0</accession>
<proteinExistence type="predicted"/>
<dbReference type="AlphaFoldDB" id="L0KAW0"/>
<organism evidence="4 5">
    <name type="scientific">Halobacteroides halobius (strain ATCC 35273 / DSM 5150 / MD-1)</name>
    <dbReference type="NCBI Taxonomy" id="748449"/>
    <lineage>
        <taxon>Bacteria</taxon>
        <taxon>Bacillati</taxon>
        <taxon>Bacillota</taxon>
        <taxon>Clostridia</taxon>
        <taxon>Halanaerobiales</taxon>
        <taxon>Halobacteroidaceae</taxon>
        <taxon>Halobacteroides</taxon>
    </lineage>
</organism>
<dbReference type="RefSeq" id="WP_015327865.1">
    <property type="nucleotide sequence ID" value="NC_019978.1"/>
</dbReference>
<dbReference type="InterPro" id="IPR007809">
    <property type="entry name" value="FlgN-like"/>
</dbReference>
<feature type="coiled-coil region" evidence="2">
    <location>
        <begin position="38"/>
        <end position="106"/>
    </location>
</feature>
<dbReference type="Proteomes" id="UP000010880">
    <property type="component" value="Chromosome"/>
</dbReference>
<evidence type="ECO:0000256" key="3">
    <source>
        <dbReference type="SAM" id="MobiDB-lite"/>
    </source>
</evidence>
<keyword evidence="4" id="KW-0966">Cell projection</keyword>
<feature type="region of interest" description="Disordered" evidence="3">
    <location>
        <begin position="135"/>
        <end position="154"/>
    </location>
</feature>
<keyword evidence="1" id="KW-1005">Bacterial flagellum biogenesis</keyword>
<dbReference type="HOGENOM" id="CLU_1701799_0_0_9"/>
<dbReference type="KEGG" id="hhl:Halha_2277"/>
<keyword evidence="4" id="KW-0969">Cilium</keyword>
<keyword evidence="4" id="KW-0282">Flagellum</keyword>
<reference evidence="5" key="1">
    <citation type="submission" date="2012-02" db="EMBL/GenBank/DDBJ databases">
        <title>The complete genome of Halobacteroides halobius DSM 5150.</title>
        <authorList>
            <person name="Lucas S."/>
            <person name="Copeland A."/>
            <person name="Lapidus A."/>
            <person name="Glavina del Rio T."/>
            <person name="Dalin E."/>
            <person name="Tice H."/>
            <person name="Bruce D."/>
            <person name="Goodwin L."/>
            <person name="Pitluck S."/>
            <person name="Peters L."/>
            <person name="Mikhailova N."/>
            <person name="Gu W."/>
            <person name="Kyrpides N."/>
            <person name="Mavromatis K."/>
            <person name="Ivanova N."/>
            <person name="Brettin T."/>
            <person name="Detter J.C."/>
            <person name="Han C."/>
            <person name="Larimer F."/>
            <person name="Land M."/>
            <person name="Hauser L."/>
            <person name="Markowitz V."/>
            <person name="Cheng J.-F."/>
            <person name="Hugenholtz P."/>
            <person name="Woyke T."/>
            <person name="Wu D."/>
            <person name="Tindall B."/>
            <person name="Pomrenke H."/>
            <person name="Brambilla E."/>
            <person name="Klenk H.-P."/>
            <person name="Eisen J.A."/>
        </authorList>
    </citation>
    <scope>NUCLEOTIDE SEQUENCE [LARGE SCALE GENOMIC DNA]</scope>
    <source>
        <strain evidence="5">ATCC 35273 / DSM 5150 / MD-1</strain>
    </source>
</reference>
<evidence type="ECO:0000313" key="4">
    <source>
        <dbReference type="EMBL" id="AGB42151.1"/>
    </source>
</evidence>
<dbReference type="Gene3D" id="1.20.58.300">
    <property type="entry name" value="FlgN-like"/>
    <property type="match status" value="1"/>
</dbReference>